<dbReference type="GO" id="GO:0071555">
    <property type="term" value="P:cell wall organization"/>
    <property type="evidence" value="ECO:0007669"/>
    <property type="project" value="UniProtKB-UniRule"/>
</dbReference>
<evidence type="ECO:0000256" key="2">
    <source>
        <dbReference type="ARBA" id="ARBA00005992"/>
    </source>
</evidence>
<dbReference type="OrthoDB" id="9809748at2"/>
<keyword evidence="8" id="KW-0732">Signal</keyword>
<keyword evidence="3" id="KW-0808">Transferase</keyword>
<comment type="similarity">
    <text evidence="2">Belongs to the YkuD family.</text>
</comment>
<dbReference type="PANTHER" id="PTHR36699">
    <property type="entry name" value="LD-TRANSPEPTIDASE"/>
    <property type="match status" value="1"/>
</dbReference>
<evidence type="ECO:0000256" key="7">
    <source>
        <dbReference type="PROSITE-ProRule" id="PRU01373"/>
    </source>
</evidence>
<dbReference type="Gene3D" id="2.40.440.10">
    <property type="entry name" value="L,D-transpeptidase catalytic domain-like"/>
    <property type="match status" value="1"/>
</dbReference>
<proteinExistence type="inferred from homology"/>
<evidence type="ECO:0000256" key="4">
    <source>
        <dbReference type="ARBA" id="ARBA00022960"/>
    </source>
</evidence>
<evidence type="ECO:0000256" key="8">
    <source>
        <dbReference type="SAM" id="SignalP"/>
    </source>
</evidence>
<dbReference type="CDD" id="cd16913">
    <property type="entry name" value="YkuD_like"/>
    <property type="match status" value="1"/>
</dbReference>
<dbReference type="PROSITE" id="PS52029">
    <property type="entry name" value="LD_TPASE"/>
    <property type="match status" value="1"/>
</dbReference>
<accession>A0A1T1AUB7</accession>
<dbReference type="GO" id="GO:0004180">
    <property type="term" value="F:carboxypeptidase activity"/>
    <property type="evidence" value="ECO:0007669"/>
    <property type="project" value="UniProtKB-ARBA"/>
</dbReference>
<gene>
    <name evidence="10" type="ORF">RF819_14060</name>
</gene>
<comment type="caution">
    <text evidence="10">The sequence shown here is derived from an EMBL/GenBank/DDBJ whole genome shotgun (WGS) entry which is preliminary data.</text>
</comment>
<dbReference type="STRING" id="28066.RF819_14060"/>
<sequence>MSFKQAKNCLWATVLAIFLGVSADFSISATQEANPKSKLKLKEKARTTSRVDGEAEARLIEVYRMIGAANSRDALRKAEKLVEDYPNFQLAQLVYGDLLAARSRPLQTIGDVPSDMAKIGAQNLMNLRAESQLRLAAIKQIPPPDAIPSQFVSLSSRNKHAIAVDTEKARLYLFENTTTGTRLLANYYISVGKAGVGKTVEGDRRTPLGVYFITSNLDPKTLKDLYGSGALPVNYPNVLDQRRGKTGGGIWLHGTPSSQFTRAPQATDGCVAVANPDLERILRTVEVRTTPVLIEKNLNWVRPDKLASQRQQFSETLQTWANAKRNGRESELLQFYANDFSAEGKDLTSFSMSLRAELKKLGNKPASLKDISLILWSDEAETMVATFGEVLDGEKVGRTVRQYWQHRPGGWKIIFEGLV</sequence>
<keyword evidence="11" id="KW-1185">Reference proteome</keyword>
<evidence type="ECO:0000256" key="5">
    <source>
        <dbReference type="ARBA" id="ARBA00022984"/>
    </source>
</evidence>
<keyword evidence="5 7" id="KW-0573">Peptidoglycan synthesis</keyword>
<keyword evidence="6 7" id="KW-0961">Cell wall biogenesis/degradation</keyword>
<dbReference type="Proteomes" id="UP000190750">
    <property type="component" value="Unassembled WGS sequence"/>
</dbReference>
<feature type="active site" description="Nucleophile" evidence="7">
    <location>
        <position position="270"/>
    </location>
</feature>
<reference evidence="10 11" key="1">
    <citation type="submission" date="2017-01" db="EMBL/GenBank/DDBJ databases">
        <title>Genome sequencing of Rhodoferax fermentans JCM 7819.</title>
        <authorList>
            <person name="Kim Y.J."/>
            <person name="Farh M.E.-A."/>
            <person name="Yang D.-C."/>
        </authorList>
    </citation>
    <scope>NUCLEOTIDE SEQUENCE [LARGE SCALE GENOMIC DNA]</scope>
    <source>
        <strain evidence="10 11">JCM 7819</strain>
    </source>
</reference>
<dbReference type="GO" id="GO:0008360">
    <property type="term" value="P:regulation of cell shape"/>
    <property type="evidence" value="ECO:0007669"/>
    <property type="project" value="UniProtKB-UniRule"/>
</dbReference>
<feature type="active site" description="Proton donor/acceptor" evidence="7">
    <location>
        <position position="253"/>
    </location>
</feature>
<dbReference type="UniPathway" id="UPA00219"/>
<dbReference type="GO" id="GO:0016740">
    <property type="term" value="F:transferase activity"/>
    <property type="evidence" value="ECO:0007669"/>
    <property type="project" value="UniProtKB-KW"/>
</dbReference>
<dbReference type="PANTHER" id="PTHR36699:SF1">
    <property type="entry name" value="L,D-TRANSPEPTIDASE YAFK-RELATED"/>
    <property type="match status" value="1"/>
</dbReference>
<feature type="signal peptide" evidence="8">
    <location>
        <begin position="1"/>
        <end position="23"/>
    </location>
</feature>
<evidence type="ECO:0000259" key="9">
    <source>
        <dbReference type="PROSITE" id="PS52029"/>
    </source>
</evidence>
<dbReference type="GO" id="GO:0009252">
    <property type="term" value="P:peptidoglycan biosynthetic process"/>
    <property type="evidence" value="ECO:0007669"/>
    <property type="project" value="UniProtKB-UniPathway"/>
</dbReference>
<dbReference type="RefSeq" id="WP_078365544.1">
    <property type="nucleotide sequence ID" value="NZ_MTJN01000002.1"/>
</dbReference>
<dbReference type="EMBL" id="MTJN01000002">
    <property type="protein sequence ID" value="OOV07699.1"/>
    <property type="molecule type" value="Genomic_DNA"/>
</dbReference>
<keyword evidence="4 7" id="KW-0133">Cell shape</keyword>
<evidence type="ECO:0000313" key="10">
    <source>
        <dbReference type="EMBL" id="OOV07699.1"/>
    </source>
</evidence>
<feature type="chain" id="PRO_5012052068" description="L,D-TPase catalytic domain-containing protein" evidence="8">
    <location>
        <begin position="24"/>
        <end position="419"/>
    </location>
</feature>
<dbReference type="SUPFAM" id="SSF141523">
    <property type="entry name" value="L,D-transpeptidase catalytic domain-like"/>
    <property type="match status" value="1"/>
</dbReference>
<dbReference type="InterPro" id="IPR038063">
    <property type="entry name" value="Transpep_catalytic_dom"/>
</dbReference>
<evidence type="ECO:0000256" key="3">
    <source>
        <dbReference type="ARBA" id="ARBA00022679"/>
    </source>
</evidence>
<dbReference type="Pfam" id="PF03734">
    <property type="entry name" value="YkuD"/>
    <property type="match status" value="1"/>
</dbReference>
<name>A0A1T1AUB7_RHOFE</name>
<evidence type="ECO:0000313" key="11">
    <source>
        <dbReference type="Proteomes" id="UP000190750"/>
    </source>
</evidence>
<feature type="domain" description="L,D-TPase catalytic" evidence="9">
    <location>
        <begin position="160"/>
        <end position="295"/>
    </location>
</feature>
<comment type="pathway">
    <text evidence="1 7">Cell wall biogenesis; peptidoglycan biosynthesis.</text>
</comment>
<organism evidence="10 11">
    <name type="scientific">Rhodoferax fermentans</name>
    <dbReference type="NCBI Taxonomy" id="28066"/>
    <lineage>
        <taxon>Bacteria</taxon>
        <taxon>Pseudomonadati</taxon>
        <taxon>Pseudomonadota</taxon>
        <taxon>Betaproteobacteria</taxon>
        <taxon>Burkholderiales</taxon>
        <taxon>Comamonadaceae</taxon>
        <taxon>Rhodoferax</taxon>
    </lineage>
</organism>
<evidence type="ECO:0000256" key="6">
    <source>
        <dbReference type="ARBA" id="ARBA00023316"/>
    </source>
</evidence>
<protein>
    <recommendedName>
        <fullName evidence="9">L,D-TPase catalytic domain-containing protein</fullName>
    </recommendedName>
</protein>
<evidence type="ECO:0000256" key="1">
    <source>
        <dbReference type="ARBA" id="ARBA00004752"/>
    </source>
</evidence>
<dbReference type="InterPro" id="IPR005490">
    <property type="entry name" value="LD_TPept_cat_dom"/>
</dbReference>
<dbReference type="AlphaFoldDB" id="A0A1T1AUB7"/>